<reference evidence="1" key="1">
    <citation type="submission" date="2018-10" db="EMBL/GenBank/DDBJ databases">
        <title>Effector identification in a new, highly contiguous assembly of the strawberry crown rot pathogen Phytophthora cactorum.</title>
        <authorList>
            <person name="Armitage A.D."/>
            <person name="Nellist C.F."/>
            <person name="Bates H."/>
            <person name="Vickerstaff R.J."/>
            <person name="Harrison R.J."/>
        </authorList>
    </citation>
    <scope>NUCLEOTIDE SEQUENCE</scope>
    <source>
        <strain evidence="1">4032</strain>
    </source>
</reference>
<evidence type="ECO:0000313" key="2">
    <source>
        <dbReference type="Proteomes" id="UP000774804"/>
    </source>
</evidence>
<dbReference type="AlphaFoldDB" id="A0A8T1BKW5"/>
<sequence>MRADYASDLESIAVPHSALRIHRFAAQGQQEPDDGAMETVDSREMERMNDVETLESALLDAETLESALLDAETLESALLDAETLESALLDAGLLPSIVIFSDFTI</sequence>
<protein>
    <submittedName>
        <fullName evidence="1">Uncharacterized protein</fullName>
    </submittedName>
</protein>
<organism evidence="1 2">
    <name type="scientific">Phytophthora cactorum</name>
    <dbReference type="NCBI Taxonomy" id="29920"/>
    <lineage>
        <taxon>Eukaryota</taxon>
        <taxon>Sar</taxon>
        <taxon>Stramenopiles</taxon>
        <taxon>Oomycota</taxon>
        <taxon>Peronosporomycetes</taxon>
        <taxon>Peronosporales</taxon>
        <taxon>Peronosporaceae</taxon>
        <taxon>Phytophthora</taxon>
    </lineage>
</organism>
<accession>A0A8T1BKW5</accession>
<dbReference type="EMBL" id="RCMI01000568">
    <property type="protein sequence ID" value="KAG2905291.1"/>
    <property type="molecule type" value="Genomic_DNA"/>
</dbReference>
<comment type="caution">
    <text evidence="1">The sequence shown here is derived from an EMBL/GenBank/DDBJ whole genome shotgun (WGS) entry which is preliminary data.</text>
</comment>
<dbReference type="VEuPathDB" id="FungiDB:PC110_g11285"/>
<proteinExistence type="predicted"/>
<evidence type="ECO:0000313" key="1">
    <source>
        <dbReference type="EMBL" id="KAG2905291.1"/>
    </source>
</evidence>
<dbReference type="Proteomes" id="UP000774804">
    <property type="component" value="Unassembled WGS sequence"/>
</dbReference>
<name>A0A8T1BKW5_9STRA</name>
<gene>
    <name evidence="1" type="ORF">PC115_g14671</name>
</gene>